<comment type="caution">
    <text evidence="30">The sequence shown here is derived from an EMBL/GenBank/DDBJ whole genome shotgun (WGS) entry which is preliminary data.</text>
</comment>
<dbReference type="Gene3D" id="1.20.1250.20">
    <property type="entry name" value="MFS general substrate transporter like domains"/>
    <property type="match status" value="1"/>
</dbReference>
<evidence type="ECO:0000256" key="11">
    <source>
        <dbReference type="ARBA" id="ARBA00023128"/>
    </source>
</evidence>
<comment type="catalytic activity">
    <reaction evidence="22">
        <text>guanidine(out) = guanidine(in)</text>
        <dbReference type="Rhea" id="RHEA:73883"/>
        <dbReference type="ChEBI" id="CHEBI:30087"/>
    </reaction>
</comment>
<dbReference type="GO" id="GO:0016324">
    <property type="term" value="C:apical plasma membrane"/>
    <property type="evidence" value="ECO:0007669"/>
    <property type="project" value="UniProtKB-SubCell"/>
</dbReference>
<feature type="transmembrane region" description="Helical" evidence="28">
    <location>
        <begin position="371"/>
        <end position="392"/>
    </location>
</feature>
<dbReference type="AlphaFoldDB" id="A0AAV1QHA3"/>
<comment type="catalytic activity">
    <reaction evidence="21">
        <text>(R)-salsolinol(in) = (R)-salsolinol(out)</text>
        <dbReference type="Rhea" id="RHEA:74791"/>
        <dbReference type="ChEBI" id="CHEBI:194082"/>
    </reaction>
</comment>
<sequence length="558" mass="62539">MTTFDDILEEAGKFGRCQKRIFALLCMVSMPWAGVYVGIVFQGFTPDHWCKDSAVVERRQGCGWSLAHSRGLTVPVVNNSGELQPSTCEQYEVNWNTTSLTCDTEELDLSKVPTTACKEGWEYDYEGRQSFVTEFDLVCADSWLVDMYQATLNIGFLVGSIAIGYLADRFGRKMSFLMSNLLNGIAGILVAVAPNYVTLLVFRTFYGFGVKGGWVAGYVLITEIVGVEYRRTVGVIYQMFFSVGILILPLLAYFITDWRWLQVVITVPYIIFLSYYWLIPESPRWLLSQNRKAQAVEITEAMAKENKKTLSKNIETMADDNAESTTASFLDLIRTPKMRKHTLILSYNWFTSAVVYQGLIMRLGILGGNVYIDFLISGLVEFPAAFLILFTIERIGRRIPFASANIVAGAACFITAFIPDSMFWFKTVVACIGRLGITMAFEMVVFVNTELYPTFVRNLGVSVCSTLCDIGGIVAPFLLYRLAVIWLELPLIIFGSLAFLAGGLVLLLPETRGVPLPDTIDDIEFPERAKEKMMLRNQQMTNLLPNKDVSTNKDTATV</sequence>
<name>A0AAV1QHA3_SCOSC</name>
<dbReference type="GO" id="GO:0005326">
    <property type="term" value="F:neurotransmitter transmembrane transporter activity"/>
    <property type="evidence" value="ECO:0007669"/>
    <property type="project" value="UniProtKB-ARBA"/>
</dbReference>
<evidence type="ECO:0000256" key="19">
    <source>
        <dbReference type="ARBA" id="ARBA00036483"/>
    </source>
</evidence>
<dbReference type="GO" id="GO:0016323">
    <property type="term" value="C:basolateral plasma membrane"/>
    <property type="evidence" value="ECO:0007669"/>
    <property type="project" value="UniProtKB-SubCell"/>
</dbReference>
<feature type="transmembrane region" description="Helical" evidence="28">
    <location>
        <begin position="399"/>
        <end position="418"/>
    </location>
</feature>
<feature type="transmembrane region" description="Helical" evidence="28">
    <location>
        <begin position="260"/>
        <end position="279"/>
    </location>
</feature>
<proteinExistence type="inferred from homology"/>
<evidence type="ECO:0000256" key="9">
    <source>
        <dbReference type="ARBA" id="ARBA00022989"/>
    </source>
</evidence>
<evidence type="ECO:0000256" key="2">
    <source>
        <dbReference type="ARBA" id="ARBA00004424"/>
    </source>
</evidence>
<evidence type="ECO:0000256" key="20">
    <source>
        <dbReference type="ARBA" id="ARBA00036490"/>
    </source>
</evidence>
<evidence type="ECO:0000256" key="4">
    <source>
        <dbReference type="ARBA" id="ARBA00004649"/>
    </source>
</evidence>
<evidence type="ECO:0000256" key="14">
    <source>
        <dbReference type="ARBA" id="ARBA00023242"/>
    </source>
</evidence>
<evidence type="ECO:0000256" key="16">
    <source>
        <dbReference type="ARBA" id="ARBA00035897"/>
    </source>
</evidence>
<evidence type="ECO:0000256" key="18">
    <source>
        <dbReference type="ARBA" id="ARBA00036470"/>
    </source>
</evidence>
<evidence type="ECO:0000313" key="31">
    <source>
        <dbReference type="Proteomes" id="UP001314229"/>
    </source>
</evidence>
<comment type="catalytic activity">
    <reaction evidence="16">
        <text>(R)-adrenaline(out) = (R)-adrenaline(in)</text>
        <dbReference type="Rhea" id="RHEA:73875"/>
        <dbReference type="ChEBI" id="CHEBI:71406"/>
    </reaction>
</comment>
<comment type="catalytic activity">
    <reaction evidence="19">
        <text>dopamine(out) = dopamine(in)</text>
        <dbReference type="Rhea" id="RHEA:73863"/>
        <dbReference type="ChEBI" id="CHEBI:59905"/>
    </reaction>
</comment>
<evidence type="ECO:0000256" key="23">
    <source>
        <dbReference type="ARBA" id="ARBA00036845"/>
    </source>
</evidence>
<dbReference type="GO" id="GO:0006837">
    <property type="term" value="P:serotonin transport"/>
    <property type="evidence" value="ECO:0007669"/>
    <property type="project" value="UniProtKB-ARBA"/>
</dbReference>
<comment type="catalytic activity">
    <reaction evidence="15">
        <text>agmatine(out) = agmatine(in)</text>
        <dbReference type="Rhea" id="RHEA:72131"/>
        <dbReference type="ChEBI" id="CHEBI:58145"/>
    </reaction>
</comment>
<organism evidence="30 31">
    <name type="scientific">Scomber scombrus</name>
    <name type="common">Atlantic mackerel</name>
    <name type="synonym">Scomber vernalis</name>
    <dbReference type="NCBI Taxonomy" id="13677"/>
    <lineage>
        <taxon>Eukaryota</taxon>
        <taxon>Metazoa</taxon>
        <taxon>Chordata</taxon>
        <taxon>Craniata</taxon>
        <taxon>Vertebrata</taxon>
        <taxon>Euteleostomi</taxon>
        <taxon>Actinopterygii</taxon>
        <taxon>Neopterygii</taxon>
        <taxon>Teleostei</taxon>
        <taxon>Neoteleostei</taxon>
        <taxon>Acanthomorphata</taxon>
        <taxon>Pelagiaria</taxon>
        <taxon>Scombriformes</taxon>
        <taxon>Scombridae</taxon>
        <taxon>Scomber</taxon>
    </lineage>
</organism>
<evidence type="ECO:0000256" key="7">
    <source>
        <dbReference type="ARBA" id="ARBA00022475"/>
    </source>
</evidence>
<evidence type="ECO:0000256" key="24">
    <source>
        <dbReference type="ARBA" id="ARBA00036998"/>
    </source>
</evidence>
<keyword evidence="7" id="KW-1003">Cell membrane</keyword>
<keyword evidence="14" id="KW-0539">Nucleus</keyword>
<keyword evidence="10" id="KW-0406">Ion transport</keyword>
<feature type="transmembrane region" description="Helical" evidence="28">
    <location>
        <begin position="21"/>
        <end position="44"/>
    </location>
</feature>
<feature type="transmembrane region" description="Helical" evidence="28">
    <location>
        <begin position="424"/>
        <end position="447"/>
    </location>
</feature>
<feature type="domain" description="Major facilitator superfamily (MFS) profile" evidence="29">
    <location>
        <begin position="94"/>
        <end position="513"/>
    </location>
</feature>
<evidence type="ECO:0000256" key="26">
    <source>
        <dbReference type="ARBA" id="ARBA00072456"/>
    </source>
</evidence>
<dbReference type="PROSITE" id="PS50850">
    <property type="entry name" value="MFS"/>
    <property type="match status" value="1"/>
</dbReference>
<dbReference type="GO" id="GO:0015872">
    <property type="term" value="P:dopamine transport"/>
    <property type="evidence" value="ECO:0007669"/>
    <property type="project" value="UniProtKB-ARBA"/>
</dbReference>
<comment type="catalytic activity">
    <reaction evidence="20">
        <text>spermidine(in) = spermidine(out)</text>
        <dbReference type="Rhea" id="RHEA:35039"/>
        <dbReference type="ChEBI" id="CHEBI:57834"/>
    </reaction>
</comment>
<evidence type="ECO:0000256" key="17">
    <source>
        <dbReference type="ARBA" id="ARBA00035901"/>
    </source>
</evidence>
<feature type="transmembrane region" description="Helical" evidence="28">
    <location>
        <begin position="200"/>
        <end position="221"/>
    </location>
</feature>
<gene>
    <name evidence="30" type="ORF">FSCOSCO3_A028527</name>
</gene>
<reference evidence="30 31" key="1">
    <citation type="submission" date="2024-01" db="EMBL/GenBank/DDBJ databases">
        <authorList>
            <person name="Alioto T."/>
            <person name="Alioto T."/>
            <person name="Gomez Garrido J."/>
        </authorList>
    </citation>
    <scope>NUCLEOTIDE SEQUENCE [LARGE SCALE GENOMIC DNA]</scope>
</reference>
<comment type="catalytic activity">
    <reaction evidence="25">
        <text>histamine(out) = histamine(in)</text>
        <dbReference type="Rhea" id="RHEA:73879"/>
        <dbReference type="ChEBI" id="CHEBI:58432"/>
    </reaction>
</comment>
<feature type="transmembrane region" description="Helical" evidence="28">
    <location>
        <begin position="233"/>
        <end position="254"/>
    </location>
</feature>
<keyword evidence="31" id="KW-1185">Reference proteome</keyword>
<dbReference type="InterPro" id="IPR005829">
    <property type="entry name" value="Sugar_transporter_CS"/>
</dbReference>
<dbReference type="InterPro" id="IPR004749">
    <property type="entry name" value="Orgcat_transp/SVOP"/>
</dbReference>
<dbReference type="InterPro" id="IPR020846">
    <property type="entry name" value="MFS_dom"/>
</dbReference>
<evidence type="ECO:0000256" key="6">
    <source>
        <dbReference type="ARBA" id="ARBA00022448"/>
    </source>
</evidence>
<dbReference type="GO" id="GO:0015651">
    <property type="term" value="F:quaternary ammonium group transmembrane transporter activity"/>
    <property type="evidence" value="ECO:0007669"/>
    <property type="project" value="UniProtKB-ARBA"/>
</dbReference>
<dbReference type="InterPro" id="IPR036259">
    <property type="entry name" value="MFS_trans_sf"/>
</dbReference>
<keyword evidence="6" id="KW-0813">Transport</keyword>
<evidence type="ECO:0000256" key="28">
    <source>
        <dbReference type="SAM" id="Phobius"/>
    </source>
</evidence>
<dbReference type="GO" id="GO:0015874">
    <property type="term" value="P:norepinephrine transport"/>
    <property type="evidence" value="ECO:0007669"/>
    <property type="project" value="UniProtKB-ARBA"/>
</dbReference>
<evidence type="ECO:0000256" key="13">
    <source>
        <dbReference type="ARBA" id="ARBA00023180"/>
    </source>
</evidence>
<evidence type="ECO:0000256" key="3">
    <source>
        <dbReference type="ARBA" id="ARBA00004554"/>
    </source>
</evidence>
<dbReference type="NCBIfam" id="TIGR00898">
    <property type="entry name" value="2A0119"/>
    <property type="match status" value="1"/>
</dbReference>
<dbReference type="GO" id="GO:0051608">
    <property type="term" value="P:histamine transport"/>
    <property type="evidence" value="ECO:0007669"/>
    <property type="project" value="UniProtKB-ARBA"/>
</dbReference>
<dbReference type="SUPFAM" id="SSF103473">
    <property type="entry name" value="MFS general substrate transporter"/>
    <property type="match status" value="1"/>
</dbReference>
<keyword evidence="13" id="KW-0325">Glycoprotein</keyword>
<evidence type="ECO:0000256" key="1">
    <source>
        <dbReference type="ARBA" id="ARBA00004325"/>
    </source>
</evidence>
<dbReference type="GO" id="GO:0031966">
    <property type="term" value="C:mitochondrial membrane"/>
    <property type="evidence" value="ECO:0007669"/>
    <property type="project" value="UniProtKB-SubCell"/>
</dbReference>
<feature type="transmembrane region" description="Helical" evidence="28">
    <location>
        <begin position="485"/>
        <end position="508"/>
    </location>
</feature>
<dbReference type="Proteomes" id="UP001314229">
    <property type="component" value="Unassembled WGS sequence"/>
</dbReference>
<dbReference type="GO" id="GO:0005640">
    <property type="term" value="C:nuclear outer membrane"/>
    <property type="evidence" value="ECO:0007669"/>
    <property type="project" value="UniProtKB-SubCell"/>
</dbReference>
<comment type="catalytic activity">
    <reaction evidence="17">
        <text>L-histidyl-L-proline diketopiperazine(in) = L-histidyl-L-proline diketopiperazine(out)</text>
        <dbReference type="Rhea" id="RHEA:74787"/>
        <dbReference type="ChEBI" id="CHEBI:90039"/>
    </reaction>
</comment>
<accession>A0AAV1QHA3</accession>
<feature type="transmembrane region" description="Helical" evidence="28">
    <location>
        <begin position="174"/>
        <end position="194"/>
    </location>
</feature>
<evidence type="ECO:0000259" key="29">
    <source>
        <dbReference type="PROSITE" id="PS50850"/>
    </source>
</evidence>
<comment type="catalytic activity">
    <reaction evidence="18">
        <text>serotonin(out) = serotonin(in)</text>
        <dbReference type="Rhea" id="RHEA:73867"/>
        <dbReference type="ChEBI" id="CHEBI:350546"/>
    </reaction>
</comment>
<evidence type="ECO:0000313" key="30">
    <source>
        <dbReference type="EMBL" id="CAK6982021.1"/>
    </source>
</evidence>
<evidence type="ECO:0000256" key="27">
    <source>
        <dbReference type="ARBA" id="ARBA00079877"/>
    </source>
</evidence>
<dbReference type="PROSITE" id="PS00216">
    <property type="entry name" value="SUGAR_TRANSPORT_1"/>
    <property type="match status" value="2"/>
</dbReference>
<dbReference type="CDD" id="cd17379">
    <property type="entry name" value="MFS_SLC22A1_2_3"/>
    <property type="match status" value="1"/>
</dbReference>
<comment type="catalytic activity">
    <reaction evidence="24">
        <text>tyramine(in) = tyramine(out)</text>
        <dbReference type="Rhea" id="RHEA:74783"/>
        <dbReference type="ChEBI" id="CHEBI:327995"/>
    </reaction>
</comment>
<protein>
    <recommendedName>
        <fullName evidence="26">Solute carrier family 22 member 3</fullName>
    </recommendedName>
    <alternativeName>
        <fullName evidence="27">Organic cation transporter 3</fullName>
    </alternativeName>
</protein>
<dbReference type="Pfam" id="PF00083">
    <property type="entry name" value="Sugar_tr"/>
    <property type="match status" value="1"/>
</dbReference>
<dbReference type="InterPro" id="IPR005828">
    <property type="entry name" value="MFS_sugar_transport-like"/>
</dbReference>
<evidence type="ECO:0000256" key="10">
    <source>
        <dbReference type="ARBA" id="ARBA00023065"/>
    </source>
</evidence>
<evidence type="ECO:0000256" key="22">
    <source>
        <dbReference type="ARBA" id="ARBA00036754"/>
    </source>
</evidence>
<comment type="subcellular location">
    <subcellularLocation>
        <location evidence="2">Apical cell membrane</location>
        <topology evidence="2">Multi-pass membrane protein</topology>
    </subcellularLocation>
    <subcellularLocation>
        <location evidence="3">Basolateral cell membrane</location>
        <topology evidence="3">Multi-pass membrane protein</topology>
    </subcellularLocation>
    <subcellularLocation>
        <location evidence="1">Mitochondrion membrane</location>
    </subcellularLocation>
    <subcellularLocation>
        <location evidence="4">Nucleus outer membrane</location>
    </subcellularLocation>
</comment>
<evidence type="ECO:0000256" key="5">
    <source>
        <dbReference type="ARBA" id="ARBA00009203"/>
    </source>
</evidence>
<feature type="transmembrane region" description="Helical" evidence="28">
    <location>
        <begin position="147"/>
        <end position="167"/>
    </location>
</feature>
<keyword evidence="9 28" id="KW-1133">Transmembrane helix</keyword>
<keyword evidence="12 28" id="KW-0472">Membrane</keyword>
<evidence type="ECO:0000256" key="12">
    <source>
        <dbReference type="ARBA" id="ARBA00023136"/>
    </source>
</evidence>
<keyword evidence="8 28" id="KW-0812">Transmembrane</keyword>
<feature type="transmembrane region" description="Helical" evidence="28">
    <location>
        <begin position="344"/>
        <end position="365"/>
    </location>
</feature>
<evidence type="ECO:0000256" key="15">
    <source>
        <dbReference type="ARBA" id="ARBA00035884"/>
    </source>
</evidence>
<dbReference type="FunFam" id="1.20.1250.20:FF:000165">
    <property type="entry name" value="Solute carrier family 22 member 3"/>
    <property type="match status" value="1"/>
</dbReference>
<evidence type="ECO:0000256" key="25">
    <source>
        <dbReference type="ARBA" id="ARBA00037001"/>
    </source>
</evidence>
<evidence type="ECO:0000256" key="8">
    <source>
        <dbReference type="ARBA" id="ARBA00022692"/>
    </source>
</evidence>
<comment type="catalytic activity">
    <reaction evidence="23">
        <text>(R)-noradrenaline(out) = (R)-noradrenaline(in)</text>
        <dbReference type="Rhea" id="RHEA:73871"/>
        <dbReference type="ChEBI" id="CHEBI:72587"/>
    </reaction>
</comment>
<keyword evidence="11" id="KW-0496">Mitochondrion</keyword>
<dbReference type="EMBL" id="CAWUFR010000936">
    <property type="protein sequence ID" value="CAK6982021.1"/>
    <property type="molecule type" value="Genomic_DNA"/>
</dbReference>
<feature type="transmembrane region" description="Helical" evidence="28">
    <location>
        <begin position="459"/>
        <end position="479"/>
    </location>
</feature>
<dbReference type="GO" id="GO:0008504">
    <property type="term" value="F:monoamine transmembrane transporter activity"/>
    <property type="evidence" value="ECO:0007669"/>
    <property type="project" value="UniProtKB-ARBA"/>
</dbReference>
<comment type="similarity">
    <text evidence="5">Belongs to the major facilitator (TC 2.A.1) superfamily. Organic cation transporter (TC 2.A.1.19) family.</text>
</comment>
<dbReference type="GO" id="GO:0006811">
    <property type="term" value="P:monoatomic ion transport"/>
    <property type="evidence" value="ECO:0007669"/>
    <property type="project" value="UniProtKB-KW"/>
</dbReference>
<evidence type="ECO:0000256" key="21">
    <source>
        <dbReference type="ARBA" id="ARBA00036661"/>
    </source>
</evidence>
<dbReference type="PANTHER" id="PTHR24064">
    <property type="entry name" value="SOLUTE CARRIER FAMILY 22 MEMBER"/>
    <property type="match status" value="1"/>
</dbReference>